<feature type="domain" description="Polysaccharide chain length determinant N-terminal" evidence="18">
    <location>
        <begin position="43"/>
        <end position="136"/>
    </location>
</feature>
<evidence type="ECO:0000256" key="13">
    <source>
        <dbReference type="ARBA" id="ARBA00022989"/>
    </source>
</evidence>
<comment type="similarity">
    <text evidence="4">Belongs to the etk/wzc family.</text>
</comment>
<evidence type="ECO:0000256" key="10">
    <source>
        <dbReference type="ARBA" id="ARBA00022741"/>
    </source>
</evidence>
<evidence type="ECO:0000256" key="11">
    <source>
        <dbReference type="ARBA" id="ARBA00022777"/>
    </source>
</evidence>
<evidence type="ECO:0000256" key="3">
    <source>
        <dbReference type="ARBA" id="ARBA00007316"/>
    </source>
</evidence>
<dbReference type="InterPro" id="IPR003856">
    <property type="entry name" value="LPS_length_determ_N"/>
</dbReference>
<evidence type="ECO:0000256" key="2">
    <source>
        <dbReference type="ARBA" id="ARBA00006683"/>
    </source>
</evidence>
<comment type="subcellular location">
    <subcellularLocation>
        <location evidence="1">Cell inner membrane</location>
        <topology evidence="1">Multi-pass membrane protein</topology>
    </subcellularLocation>
</comment>
<evidence type="ECO:0000256" key="6">
    <source>
        <dbReference type="ARBA" id="ARBA00022475"/>
    </source>
</evidence>
<keyword evidence="11" id="KW-0418">Kinase</keyword>
<comment type="similarity">
    <text evidence="3">Belongs to the CpsD/CapB family.</text>
</comment>
<feature type="domain" description="AAA" evidence="19">
    <location>
        <begin position="304"/>
        <end position="444"/>
    </location>
</feature>
<comment type="similarity">
    <text evidence="2">Belongs to the CpsC/CapA family.</text>
</comment>
<dbReference type="EMBL" id="ABCC02000029">
    <property type="protein sequence ID" value="EDP16563.1"/>
    <property type="molecule type" value="Genomic_DNA"/>
</dbReference>
<keyword evidence="12" id="KW-0067">ATP-binding</keyword>
<evidence type="ECO:0000256" key="5">
    <source>
        <dbReference type="ARBA" id="ARBA00011903"/>
    </source>
</evidence>
<evidence type="ECO:0000256" key="14">
    <source>
        <dbReference type="ARBA" id="ARBA00023136"/>
    </source>
</evidence>
<dbReference type="InterPro" id="IPR005702">
    <property type="entry name" value="Wzc-like_C"/>
</dbReference>
<evidence type="ECO:0000256" key="1">
    <source>
        <dbReference type="ARBA" id="ARBA00004429"/>
    </source>
</evidence>
<dbReference type="HOGENOM" id="CLU_598133_0_0_9"/>
<dbReference type="PaxDb" id="411902-CLOBOL_03331"/>
<evidence type="ECO:0000259" key="19">
    <source>
        <dbReference type="Pfam" id="PF13614"/>
    </source>
</evidence>
<evidence type="ECO:0000256" key="8">
    <source>
        <dbReference type="ARBA" id="ARBA00022679"/>
    </source>
</evidence>
<protein>
    <recommendedName>
        <fullName evidence="5">non-specific protein-tyrosine kinase</fullName>
        <ecNumber evidence="5">2.7.10.2</ecNumber>
    </recommendedName>
</protein>
<dbReference type="InterPro" id="IPR027417">
    <property type="entry name" value="P-loop_NTPase"/>
</dbReference>
<evidence type="ECO:0000256" key="15">
    <source>
        <dbReference type="ARBA" id="ARBA00023137"/>
    </source>
</evidence>
<reference evidence="20 21" key="2">
    <citation type="submission" date="2007-09" db="EMBL/GenBank/DDBJ databases">
        <title>Draft genome sequence of Clostridium bolteae (ATCC BAA-613).</title>
        <authorList>
            <person name="Sudarsanam P."/>
            <person name="Ley R."/>
            <person name="Guruge J."/>
            <person name="Turnbaugh P.J."/>
            <person name="Mahowald M."/>
            <person name="Liep D."/>
            <person name="Gordon J."/>
        </authorList>
    </citation>
    <scope>NUCLEOTIDE SEQUENCE [LARGE SCALE GENOMIC DNA]</scope>
    <source>
        <strain evidence="21">ATCC BAA-613 / DSM 15670 / CCUG 46953 / JCM 12243 / WAL 16351</strain>
    </source>
</reference>
<accession>A8RSI2</accession>
<dbReference type="EC" id="2.7.10.2" evidence="5"/>
<dbReference type="Pfam" id="PF13614">
    <property type="entry name" value="AAA_31"/>
    <property type="match status" value="1"/>
</dbReference>
<keyword evidence="6" id="KW-1003">Cell membrane</keyword>
<dbReference type="SUPFAM" id="SSF52540">
    <property type="entry name" value="P-loop containing nucleoside triphosphate hydrolases"/>
    <property type="match status" value="1"/>
</dbReference>
<dbReference type="CDD" id="cd05387">
    <property type="entry name" value="BY-kinase"/>
    <property type="match status" value="1"/>
</dbReference>
<evidence type="ECO:0000256" key="7">
    <source>
        <dbReference type="ARBA" id="ARBA00022519"/>
    </source>
</evidence>
<keyword evidence="14 17" id="KW-0472">Membrane</keyword>
<organism evidence="20 21">
    <name type="scientific">Enterocloster bolteae (strain ATCC BAA-613 / DSM 15670 / CCUG 46953 / JCM 12243 / WAL 16351)</name>
    <name type="common">Clostridium bolteae</name>
    <dbReference type="NCBI Taxonomy" id="411902"/>
    <lineage>
        <taxon>Bacteria</taxon>
        <taxon>Bacillati</taxon>
        <taxon>Bacillota</taxon>
        <taxon>Clostridia</taxon>
        <taxon>Lachnospirales</taxon>
        <taxon>Lachnospiraceae</taxon>
        <taxon>Enterocloster</taxon>
    </lineage>
</organism>
<keyword evidence="13 17" id="KW-1133">Transmembrane helix</keyword>
<feature type="transmembrane region" description="Helical" evidence="17">
    <location>
        <begin position="218"/>
        <end position="239"/>
    </location>
</feature>
<feature type="transmembrane region" description="Helical" evidence="17">
    <location>
        <begin position="55"/>
        <end position="75"/>
    </location>
</feature>
<evidence type="ECO:0000313" key="20">
    <source>
        <dbReference type="EMBL" id="EDP16563.1"/>
    </source>
</evidence>
<evidence type="ECO:0000259" key="18">
    <source>
        <dbReference type="Pfam" id="PF02706"/>
    </source>
</evidence>
<dbReference type="eggNOG" id="COG0489">
    <property type="taxonomic scope" value="Bacteria"/>
</dbReference>
<keyword evidence="7" id="KW-0997">Cell inner membrane</keyword>
<dbReference type="Gene3D" id="3.40.50.300">
    <property type="entry name" value="P-loop containing nucleotide triphosphate hydrolases"/>
    <property type="match status" value="1"/>
</dbReference>
<proteinExistence type="inferred from homology"/>
<evidence type="ECO:0000256" key="4">
    <source>
        <dbReference type="ARBA" id="ARBA00008883"/>
    </source>
</evidence>
<dbReference type="AlphaFoldDB" id="A8RSI2"/>
<reference evidence="20 21" key="1">
    <citation type="submission" date="2007-08" db="EMBL/GenBank/DDBJ databases">
        <authorList>
            <person name="Fulton L."/>
            <person name="Clifton S."/>
            <person name="Fulton B."/>
            <person name="Xu J."/>
            <person name="Minx P."/>
            <person name="Pepin K.H."/>
            <person name="Johnson M."/>
            <person name="Thiruvilangam P."/>
            <person name="Bhonagiri V."/>
            <person name="Nash W.E."/>
            <person name="Mardis E.R."/>
            <person name="Wilson R.K."/>
        </authorList>
    </citation>
    <scope>NUCLEOTIDE SEQUENCE [LARGE SCALE GENOMIC DNA]</scope>
    <source>
        <strain evidence="21">ATCC BAA-613 / DSM 15670 / CCUG 46953 / JCM 12243 / WAL 16351</strain>
    </source>
</reference>
<keyword evidence="9 17" id="KW-0812">Transmembrane</keyword>
<evidence type="ECO:0000256" key="16">
    <source>
        <dbReference type="ARBA" id="ARBA00051245"/>
    </source>
</evidence>
<dbReference type="InterPro" id="IPR025669">
    <property type="entry name" value="AAA_dom"/>
</dbReference>
<name>A8RSI2_ENTBW</name>
<gene>
    <name evidence="20" type="ORF">CLOBOL_03331</name>
</gene>
<comment type="caution">
    <text evidence="20">The sequence shown here is derived from an EMBL/GenBank/DDBJ whole genome shotgun (WGS) entry which is preliminary data.</text>
</comment>
<evidence type="ECO:0000313" key="21">
    <source>
        <dbReference type="Proteomes" id="UP000005396"/>
    </source>
</evidence>
<dbReference type="InterPro" id="IPR050445">
    <property type="entry name" value="Bact_polysacc_biosynth/exp"/>
</dbReference>
<evidence type="ECO:0000256" key="17">
    <source>
        <dbReference type="SAM" id="Phobius"/>
    </source>
</evidence>
<dbReference type="PANTHER" id="PTHR32309:SF13">
    <property type="entry name" value="FERRIC ENTEROBACTIN TRANSPORT PROTEIN FEPE"/>
    <property type="match status" value="1"/>
</dbReference>
<keyword evidence="8" id="KW-0808">Transferase</keyword>
<comment type="catalytic activity">
    <reaction evidence="16">
        <text>L-tyrosyl-[protein] + ATP = O-phospho-L-tyrosyl-[protein] + ADP + H(+)</text>
        <dbReference type="Rhea" id="RHEA:10596"/>
        <dbReference type="Rhea" id="RHEA-COMP:10136"/>
        <dbReference type="Rhea" id="RHEA-COMP:20101"/>
        <dbReference type="ChEBI" id="CHEBI:15378"/>
        <dbReference type="ChEBI" id="CHEBI:30616"/>
        <dbReference type="ChEBI" id="CHEBI:46858"/>
        <dbReference type="ChEBI" id="CHEBI:61978"/>
        <dbReference type="ChEBI" id="CHEBI:456216"/>
        <dbReference type="EC" id="2.7.10.2"/>
    </reaction>
</comment>
<sequence length="490" mass="54850">MHLDTIDVSAYSGKIMREGDNPPILKNKVRGTPMSETNDEIEIYIPDLLHSIWELRWIVLFLITLGGIAGSILSWDSTPSYETRASMIVNARNINDLYQNGSNVPRNEDIQMARNLVKTVQLLATSNRVLEIVLDEDGYSSIPLEELKQNISVTAEDDTAFLWLTLSWENPQQAIDILNHLMEVLPEVMLEVMDIGSVSVIDTARQAQGVSSPSLRNVVIGMAVGLITGSILGIIYYLFVPKIRNNSPLETLGIDIIGEIPYIESTKHTVEEFLDNKNVPEEYQVAYGRLAAVFRYLTEKNKQQVVAVTSSIPGEGKSTVAYNLALHLTELGCKVLLLDFDFKKGVLYQFTRKIKPKDGDERNEPRIGEKLRQQVEQMYNGIYTIQGFSQKNIFQVDNQIFPAIHSMKDTFNYILIDTPPVGTLSDVQLMRGLMDSVILVVRPDWVLRGAVEESLEFLKKSGIPVTGGIVNGKTPLIGNALKRNIQARKS</sequence>
<keyword evidence="10" id="KW-0547">Nucleotide-binding</keyword>
<dbReference type="Pfam" id="PF02706">
    <property type="entry name" value="Wzz"/>
    <property type="match status" value="1"/>
</dbReference>
<dbReference type="eggNOG" id="COG3944">
    <property type="taxonomic scope" value="Bacteria"/>
</dbReference>
<dbReference type="PANTHER" id="PTHR32309">
    <property type="entry name" value="TYROSINE-PROTEIN KINASE"/>
    <property type="match status" value="1"/>
</dbReference>
<dbReference type="GO" id="GO:0005886">
    <property type="term" value="C:plasma membrane"/>
    <property type="evidence" value="ECO:0007669"/>
    <property type="project" value="UniProtKB-SubCell"/>
</dbReference>
<keyword evidence="15" id="KW-0829">Tyrosine-protein kinase</keyword>
<evidence type="ECO:0000256" key="9">
    <source>
        <dbReference type="ARBA" id="ARBA00022692"/>
    </source>
</evidence>
<evidence type="ECO:0000256" key="12">
    <source>
        <dbReference type="ARBA" id="ARBA00022840"/>
    </source>
</evidence>
<dbReference type="Proteomes" id="UP000005396">
    <property type="component" value="Unassembled WGS sequence"/>
</dbReference>